<comment type="caution">
    <text evidence="2">The sequence shown here is derived from an EMBL/GenBank/DDBJ whole genome shotgun (WGS) entry which is preliminary data.</text>
</comment>
<accession>A0ABD2CN95</accession>
<proteinExistence type="predicted"/>
<feature type="region of interest" description="Disordered" evidence="1">
    <location>
        <begin position="1"/>
        <end position="45"/>
    </location>
</feature>
<feature type="compositionally biased region" description="Basic residues" evidence="1">
    <location>
        <begin position="1"/>
        <end position="11"/>
    </location>
</feature>
<feature type="non-terminal residue" evidence="2">
    <location>
        <position position="1"/>
    </location>
</feature>
<evidence type="ECO:0000313" key="2">
    <source>
        <dbReference type="EMBL" id="KAL2746588.1"/>
    </source>
</evidence>
<feature type="compositionally biased region" description="Acidic residues" evidence="1">
    <location>
        <begin position="17"/>
        <end position="41"/>
    </location>
</feature>
<dbReference type="EMBL" id="JAYRBN010000037">
    <property type="protein sequence ID" value="KAL2746588.1"/>
    <property type="molecule type" value="Genomic_DNA"/>
</dbReference>
<sequence length="135" mass="15366">ICARVHTRTKGGHKDSDDDDDDDDGDGDGDDDDDDDDDEGTCGDSTAAVYGAKIYLRPIRLRFDAFKCELKNAHRVTCCAILHEYKAKLLIFILRTLQDFNHLHRNDLTMIESTASSMHRSSEWDLPEIEKKKSY</sequence>
<reference evidence="2 3" key="1">
    <citation type="journal article" date="2024" name="Ann. Entomol. Soc. Am.">
        <title>Genomic analyses of the southern and eastern yellowjacket wasps (Hymenoptera: Vespidae) reveal evolutionary signatures of social life.</title>
        <authorList>
            <person name="Catto M.A."/>
            <person name="Caine P.B."/>
            <person name="Orr S.E."/>
            <person name="Hunt B.G."/>
            <person name="Goodisman M.A.D."/>
        </authorList>
    </citation>
    <scope>NUCLEOTIDE SEQUENCE [LARGE SCALE GENOMIC DNA]</scope>
    <source>
        <strain evidence="2">232</strain>
        <tissue evidence="2">Head and thorax</tissue>
    </source>
</reference>
<protein>
    <submittedName>
        <fullName evidence="2">Uncharacterized protein</fullName>
    </submittedName>
</protein>
<keyword evidence="3" id="KW-1185">Reference proteome</keyword>
<gene>
    <name evidence="2" type="ORF">V1477_004958</name>
</gene>
<evidence type="ECO:0000256" key="1">
    <source>
        <dbReference type="SAM" id="MobiDB-lite"/>
    </source>
</evidence>
<dbReference type="AlphaFoldDB" id="A0ABD2CN95"/>
<dbReference type="Proteomes" id="UP001607303">
    <property type="component" value="Unassembled WGS sequence"/>
</dbReference>
<organism evidence="2 3">
    <name type="scientific">Vespula maculifrons</name>
    <name type="common">Eastern yellow jacket</name>
    <name type="synonym">Wasp</name>
    <dbReference type="NCBI Taxonomy" id="7453"/>
    <lineage>
        <taxon>Eukaryota</taxon>
        <taxon>Metazoa</taxon>
        <taxon>Ecdysozoa</taxon>
        <taxon>Arthropoda</taxon>
        <taxon>Hexapoda</taxon>
        <taxon>Insecta</taxon>
        <taxon>Pterygota</taxon>
        <taxon>Neoptera</taxon>
        <taxon>Endopterygota</taxon>
        <taxon>Hymenoptera</taxon>
        <taxon>Apocrita</taxon>
        <taxon>Aculeata</taxon>
        <taxon>Vespoidea</taxon>
        <taxon>Vespidae</taxon>
        <taxon>Vespinae</taxon>
        <taxon>Vespula</taxon>
    </lineage>
</organism>
<evidence type="ECO:0000313" key="3">
    <source>
        <dbReference type="Proteomes" id="UP001607303"/>
    </source>
</evidence>
<name>A0ABD2CN95_VESMC</name>